<dbReference type="PANTHER" id="PTHR34385:SF1">
    <property type="entry name" value="PEPTIDOGLYCAN L-ALANYL-D-GLUTAMATE ENDOPEPTIDASE CWLK"/>
    <property type="match status" value="1"/>
</dbReference>
<dbReference type="PANTHER" id="PTHR34385">
    <property type="entry name" value="D-ALANYL-D-ALANINE CARBOXYPEPTIDASE"/>
    <property type="match status" value="1"/>
</dbReference>
<evidence type="ECO:0000256" key="1">
    <source>
        <dbReference type="SAM" id="MobiDB-lite"/>
    </source>
</evidence>
<dbReference type="EMBL" id="JAGGMB010000015">
    <property type="protein sequence ID" value="MBP2079317.1"/>
    <property type="molecule type" value="Genomic_DNA"/>
</dbReference>
<dbReference type="InterPro" id="IPR036366">
    <property type="entry name" value="PGBDSf"/>
</dbReference>
<evidence type="ECO:0000313" key="6">
    <source>
        <dbReference type="Proteomes" id="UP001138793"/>
    </source>
</evidence>
<dbReference type="InterPro" id="IPR009045">
    <property type="entry name" value="Zn_M74/Hedgehog-like"/>
</dbReference>
<dbReference type="SUPFAM" id="SSF47090">
    <property type="entry name" value="PGBD-like"/>
    <property type="match status" value="1"/>
</dbReference>
<feature type="signal peptide" evidence="2">
    <location>
        <begin position="1"/>
        <end position="20"/>
    </location>
</feature>
<evidence type="ECO:0000256" key="2">
    <source>
        <dbReference type="SAM" id="SignalP"/>
    </source>
</evidence>
<dbReference type="AlphaFoldDB" id="A0A9X1CKB3"/>
<feature type="region of interest" description="Disordered" evidence="1">
    <location>
        <begin position="24"/>
        <end position="66"/>
    </location>
</feature>
<keyword evidence="2" id="KW-0732">Signal</keyword>
<keyword evidence="5" id="KW-0645">Protease</keyword>
<keyword evidence="5" id="KW-0121">Carboxypeptidase</keyword>
<feature type="chain" id="PRO_5040999246" evidence="2">
    <location>
        <begin position="21"/>
        <end position="344"/>
    </location>
</feature>
<dbReference type="Gene3D" id="1.10.101.10">
    <property type="entry name" value="PGBD-like superfamily/PGBD"/>
    <property type="match status" value="1"/>
</dbReference>
<organism evidence="5 6">
    <name type="scientific">Oceanobacillus polygoni</name>
    <dbReference type="NCBI Taxonomy" id="1235259"/>
    <lineage>
        <taxon>Bacteria</taxon>
        <taxon>Bacillati</taxon>
        <taxon>Bacillota</taxon>
        <taxon>Bacilli</taxon>
        <taxon>Bacillales</taxon>
        <taxon>Bacillaceae</taxon>
        <taxon>Oceanobacillus</taxon>
    </lineage>
</organism>
<dbReference type="Proteomes" id="UP001138793">
    <property type="component" value="Unassembled WGS sequence"/>
</dbReference>
<dbReference type="InterPro" id="IPR003709">
    <property type="entry name" value="VanY-like_core_dom"/>
</dbReference>
<keyword evidence="5" id="KW-0378">Hydrolase</keyword>
<keyword evidence="6" id="KW-1185">Reference proteome</keyword>
<dbReference type="PROSITE" id="PS51257">
    <property type="entry name" value="PROKAR_LIPOPROTEIN"/>
    <property type="match status" value="1"/>
</dbReference>
<dbReference type="RefSeq" id="WP_149473243.1">
    <property type="nucleotide sequence ID" value="NZ_JAGGMB010000015.1"/>
</dbReference>
<sequence>MFKKPIMIICLIIMLPTITAACDAPEQPSNDSKEPEETPAHSESAPTDTEEFSKIPDGPLQKKDTGKDVKQLQLALNEIGYDLNPSDQYDEATTWAITDFQLQDDNLLASGIYDEPTKQLLEQLIENNDVITAGDGLPQKAEAAFTNSGTEIIANPYDQLGLINKEHALPEDYIPEDLVIPDVPFPFAEDLPKKQMREAAAAALEELFQDAKEAELELYAQSGYRSYERQDVIFAANVDAHGEEAANNFSARPGESEHQSGLTMDVTSPAVNFDLVIEFGETEEGQWIKENAADYGFIIRYPEGKEEITMYQYEPWHLRYVGVKAAQEIMSQELTLEEYLEANE</sequence>
<accession>A0A9X1CKB3</accession>
<name>A0A9X1CKB3_9BACI</name>
<feature type="domain" description="Peptidoglycan binding-like" evidence="3">
    <location>
        <begin position="65"/>
        <end position="121"/>
    </location>
</feature>
<dbReference type="Pfam" id="PF02557">
    <property type="entry name" value="VanY"/>
    <property type="match status" value="1"/>
</dbReference>
<dbReference type="SUPFAM" id="SSF55166">
    <property type="entry name" value="Hedgehog/DD-peptidase"/>
    <property type="match status" value="1"/>
</dbReference>
<evidence type="ECO:0000259" key="3">
    <source>
        <dbReference type="Pfam" id="PF01471"/>
    </source>
</evidence>
<dbReference type="EC" id="3.4.16.4" evidence="5"/>
<feature type="compositionally biased region" description="Basic and acidic residues" evidence="1">
    <location>
        <begin position="31"/>
        <end position="40"/>
    </location>
</feature>
<dbReference type="InterPro" id="IPR002477">
    <property type="entry name" value="Peptidoglycan-bd-like"/>
</dbReference>
<dbReference type="InterPro" id="IPR052179">
    <property type="entry name" value="DD-CPase-like"/>
</dbReference>
<dbReference type="CDD" id="cd14852">
    <property type="entry name" value="LD-carboxypeptidase"/>
    <property type="match status" value="1"/>
</dbReference>
<evidence type="ECO:0000313" key="5">
    <source>
        <dbReference type="EMBL" id="MBP2079317.1"/>
    </source>
</evidence>
<evidence type="ECO:0000259" key="4">
    <source>
        <dbReference type="Pfam" id="PF02557"/>
    </source>
</evidence>
<dbReference type="GO" id="GO:0009002">
    <property type="term" value="F:serine-type D-Ala-D-Ala carboxypeptidase activity"/>
    <property type="evidence" value="ECO:0007669"/>
    <property type="project" value="UniProtKB-EC"/>
</dbReference>
<dbReference type="OrthoDB" id="9792074at2"/>
<dbReference type="GO" id="GO:0006508">
    <property type="term" value="P:proteolysis"/>
    <property type="evidence" value="ECO:0007669"/>
    <property type="project" value="InterPro"/>
</dbReference>
<reference evidence="5" key="1">
    <citation type="submission" date="2021-03" db="EMBL/GenBank/DDBJ databases">
        <title>Genomic Encyclopedia of Type Strains, Phase IV (KMG-IV): sequencing the most valuable type-strain genomes for metagenomic binning, comparative biology and taxonomic classification.</title>
        <authorList>
            <person name="Goeker M."/>
        </authorList>
    </citation>
    <scope>NUCLEOTIDE SEQUENCE</scope>
    <source>
        <strain evidence="5">DSM 107338</strain>
    </source>
</reference>
<dbReference type="Pfam" id="PF01471">
    <property type="entry name" value="PG_binding_1"/>
    <property type="match status" value="1"/>
</dbReference>
<dbReference type="Gene3D" id="3.30.1380.10">
    <property type="match status" value="1"/>
</dbReference>
<protein>
    <submittedName>
        <fullName evidence="5">D-alanyl-D-alanine carboxypeptidase</fullName>
        <ecNumber evidence="5">3.4.16.4</ecNumber>
    </submittedName>
</protein>
<dbReference type="InterPro" id="IPR058193">
    <property type="entry name" value="VanY/YodJ_core_dom"/>
</dbReference>
<comment type="caution">
    <text evidence="5">The sequence shown here is derived from an EMBL/GenBank/DDBJ whole genome shotgun (WGS) entry which is preliminary data.</text>
</comment>
<dbReference type="InterPro" id="IPR036365">
    <property type="entry name" value="PGBD-like_sf"/>
</dbReference>
<proteinExistence type="predicted"/>
<gene>
    <name evidence="5" type="ORF">J2Z64_003615</name>
</gene>
<feature type="domain" description="D-alanyl-D-alanine carboxypeptidase-like core" evidence="4">
    <location>
        <begin position="194"/>
        <end position="322"/>
    </location>
</feature>